<name>A0A177NI24_9GAMM</name>
<dbReference type="SMART" id="SM00987">
    <property type="entry name" value="UreE_C"/>
    <property type="match status" value="1"/>
</dbReference>
<reference evidence="12" key="1">
    <citation type="submission" date="2016-03" db="EMBL/GenBank/DDBJ databases">
        <authorList>
            <person name="Heylen K."/>
            <person name="De Vos P."/>
            <person name="Vekeman B."/>
        </authorList>
    </citation>
    <scope>NUCLEOTIDE SEQUENCE [LARGE SCALE GENOMIC DNA]</scope>
    <source>
        <strain evidence="12">R-45383</strain>
    </source>
</reference>
<dbReference type="Gene3D" id="3.40.470.10">
    <property type="entry name" value="Uracil-DNA glycosylase-like domain"/>
    <property type="match status" value="1"/>
</dbReference>
<protein>
    <recommendedName>
        <fullName evidence="9">Type-5 uracil-DNA glycosylase</fullName>
    </recommendedName>
</protein>
<dbReference type="GO" id="GO:0051539">
    <property type="term" value="F:4 iron, 4 sulfur cluster binding"/>
    <property type="evidence" value="ECO:0007669"/>
    <property type="project" value="UniProtKB-KW"/>
</dbReference>
<dbReference type="RefSeq" id="WP_064029798.1">
    <property type="nucleotide sequence ID" value="NZ_LUUK01000179.1"/>
</dbReference>
<evidence type="ECO:0000256" key="3">
    <source>
        <dbReference type="ARBA" id="ARBA00022763"/>
    </source>
</evidence>
<evidence type="ECO:0000256" key="7">
    <source>
        <dbReference type="ARBA" id="ARBA00023204"/>
    </source>
</evidence>
<keyword evidence="4" id="KW-0378">Hydrolase</keyword>
<gene>
    <name evidence="11" type="ORF">A1355_08695</name>
</gene>
<sequence length="215" mass="23525">MSDSAYFNQDCRLCPRLAAFLDDVKCQHPDYHARPVAPFGDPQARLLVVGLAPGMHGANASGRPFTGDYAGLLLYRALHDFGFSNQAESANLTDGLVLTNCRITNAVKCLPPQNKPTGDEIKQCNPYLAEEVKTLPAHSVILALGNIAHQAVLRAYGLKANTVKFAHHVCFELPDGNTLVSSYHCSRYNVQTNRLSVAMFAEVFQTVKRLLAEVP</sequence>
<dbReference type="OrthoDB" id="5290748at2"/>
<dbReference type="PANTHER" id="PTHR33693">
    <property type="entry name" value="TYPE-5 URACIL-DNA GLYCOSYLASE"/>
    <property type="match status" value="1"/>
</dbReference>
<feature type="domain" description="Uracil-DNA glycosylase-like" evidence="10">
    <location>
        <begin position="37"/>
        <end position="204"/>
    </location>
</feature>
<keyword evidence="6" id="KW-0411">Iron-sulfur</keyword>
<organism evidence="11 12">
    <name type="scientific">Methylomonas koyamae</name>
    <dbReference type="NCBI Taxonomy" id="702114"/>
    <lineage>
        <taxon>Bacteria</taxon>
        <taxon>Pseudomonadati</taxon>
        <taxon>Pseudomonadota</taxon>
        <taxon>Gammaproteobacteria</taxon>
        <taxon>Methylococcales</taxon>
        <taxon>Methylococcaceae</taxon>
        <taxon>Methylomonas</taxon>
    </lineage>
</organism>
<comment type="caution">
    <text evidence="11">The sequence shown here is derived from an EMBL/GenBank/DDBJ whole genome shotgun (WGS) entry which is preliminary data.</text>
</comment>
<dbReference type="GO" id="GO:0004844">
    <property type="term" value="F:uracil DNA N-glycosylase activity"/>
    <property type="evidence" value="ECO:0007669"/>
    <property type="project" value="InterPro"/>
</dbReference>
<keyword evidence="1" id="KW-0004">4Fe-4S</keyword>
<proteinExistence type="inferred from homology"/>
<dbReference type="InterPro" id="IPR051536">
    <property type="entry name" value="UDG_Type-4/5"/>
</dbReference>
<evidence type="ECO:0000313" key="12">
    <source>
        <dbReference type="Proteomes" id="UP000077628"/>
    </source>
</evidence>
<evidence type="ECO:0000256" key="4">
    <source>
        <dbReference type="ARBA" id="ARBA00022801"/>
    </source>
</evidence>
<dbReference type="GO" id="GO:0033958">
    <property type="term" value="F:DNA-deoxyinosine glycosylase activity"/>
    <property type="evidence" value="ECO:0007669"/>
    <property type="project" value="InterPro"/>
</dbReference>
<evidence type="ECO:0000256" key="2">
    <source>
        <dbReference type="ARBA" id="ARBA00022723"/>
    </source>
</evidence>
<dbReference type="InterPro" id="IPR036895">
    <property type="entry name" value="Uracil-DNA_glycosylase-like_sf"/>
</dbReference>
<dbReference type="PANTHER" id="PTHR33693:SF3">
    <property type="entry name" value="TYPE-5 URACIL-DNA GLYCOSYLASE"/>
    <property type="match status" value="1"/>
</dbReference>
<dbReference type="SMART" id="SM00986">
    <property type="entry name" value="UDG"/>
    <property type="match status" value="1"/>
</dbReference>
<evidence type="ECO:0000259" key="10">
    <source>
        <dbReference type="SMART" id="SM00986"/>
    </source>
</evidence>
<dbReference type="EMBL" id="LUUK01000179">
    <property type="protein sequence ID" value="OAI17234.1"/>
    <property type="molecule type" value="Genomic_DNA"/>
</dbReference>
<evidence type="ECO:0000256" key="1">
    <source>
        <dbReference type="ARBA" id="ARBA00022485"/>
    </source>
</evidence>
<evidence type="ECO:0000256" key="8">
    <source>
        <dbReference type="ARBA" id="ARBA00023779"/>
    </source>
</evidence>
<dbReference type="Pfam" id="PF03167">
    <property type="entry name" value="UDG"/>
    <property type="match status" value="1"/>
</dbReference>
<dbReference type="InterPro" id="IPR044147">
    <property type="entry name" value="UdgB-like"/>
</dbReference>
<keyword evidence="12" id="KW-1185">Reference proteome</keyword>
<accession>A0A177NI24</accession>
<dbReference type="InterPro" id="IPR005122">
    <property type="entry name" value="Uracil-DNA_glycosylase-like"/>
</dbReference>
<dbReference type="CDD" id="cd10031">
    <property type="entry name" value="UDG-F5_TTUDGB_like"/>
    <property type="match status" value="1"/>
</dbReference>
<evidence type="ECO:0000313" key="11">
    <source>
        <dbReference type="EMBL" id="OAI17234.1"/>
    </source>
</evidence>
<evidence type="ECO:0000256" key="9">
    <source>
        <dbReference type="ARBA" id="ARBA00023887"/>
    </source>
</evidence>
<evidence type="ECO:0000256" key="5">
    <source>
        <dbReference type="ARBA" id="ARBA00023004"/>
    </source>
</evidence>
<evidence type="ECO:0000256" key="6">
    <source>
        <dbReference type="ARBA" id="ARBA00023014"/>
    </source>
</evidence>
<dbReference type="GO" id="GO:0006284">
    <property type="term" value="P:base-excision repair"/>
    <property type="evidence" value="ECO:0007669"/>
    <property type="project" value="InterPro"/>
</dbReference>
<comment type="similarity">
    <text evidence="8">Belongs to the uracil-DNA glycosylase (UDG) superfamily. Type 5 (UDGb) family.</text>
</comment>
<keyword evidence="7" id="KW-0234">DNA repair</keyword>
<dbReference type="AlphaFoldDB" id="A0A177NI24"/>
<keyword evidence="2" id="KW-0479">Metal-binding</keyword>
<keyword evidence="5" id="KW-0408">Iron</keyword>
<dbReference type="Proteomes" id="UP000077628">
    <property type="component" value="Unassembled WGS sequence"/>
</dbReference>
<dbReference type="GO" id="GO:0046872">
    <property type="term" value="F:metal ion binding"/>
    <property type="evidence" value="ECO:0007669"/>
    <property type="project" value="UniProtKB-KW"/>
</dbReference>
<keyword evidence="3" id="KW-0227">DNA damage</keyword>
<dbReference type="STRING" id="702114.A1355_08695"/>
<dbReference type="SUPFAM" id="SSF52141">
    <property type="entry name" value="Uracil-DNA glycosylase-like"/>
    <property type="match status" value="1"/>
</dbReference>